<evidence type="ECO:0000313" key="2">
    <source>
        <dbReference type="Proteomes" id="UP000790709"/>
    </source>
</evidence>
<name>A0ACB8BXF6_9AGAM</name>
<keyword evidence="2" id="KW-1185">Reference proteome</keyword>
<protein>
    <submittedName>
        <fullName evidence="1">Uncharacterized protein</fullName>
    </submittedName>
</protein>
<accession>A0ACB8BXF6</accession>
<sequence>MPFFIMGSEIPRFAARASHSSARVEGPSSRRNLALRTGLREYFSMSERYLIRLHMIFWYCIISDNNHDHPENVLASLGVLWVIVDTTTRSLKL</sequence>
<comment type="caution">
    <text evidence="1">The sequence shown here is derived from an EMBL/GenBank/DDBJ whole genome shotgun (WGS) entry which is preliminary data.</text>
</comment>
<gene>
    <name evidence="1" type="ORF">BV22DRAFT_44928</name>
</gene>
<dbReference type="Proteomes" id="UP000790709">
    <property type="component" value="Unassembled WGS sequence"/>
</dbReference>
<organism evidence="1 2">
    <name type="scientific">Leucogyrophana mollusca</name>
    <dbReference type="NCBI Taxonomy" id="85980"/>
    <lineage>
        <taxon>Eukaryota</taxon>
        <taxon>Fungi</taxon>
        <taxon>Dikarya</taxon>
        <taxon>Basidiomycota</taxon>
        <taxon>Agaricomycotina</taxon>
        <taxon>Agaricomycetes</taxon>
        <taxon>Agaricomycetidae</taxon>
        <taxon>Boletales</taxon>
        <taxon>Boletales incertae sedis</taxon>
        <taxon>Leucogyrophana</taxon>
    </lineage>
</organism>
<reference evidence="1" key="1">
    <citation type="journal article" date="2021" name="New Phytol.">
        <title>Evolutionary innovations through gain and loss of genes in the ectomycorrhizal Boletales.</title>
        <authorList>
            <person name="Wu G."/>
            <person name="Miyauchi S."/>
            <person name="Morin E."/>
            <person name="Kuo A."/>
            <person name="Drula E."/>
            <person name="Varga T."/>
            <person name="Kohler A."/>
            <person name="Feng B."/>
            <person name="Cao Y."/>
            <person name="Lipzen A."/>
            <person name="Daum C."/>
            <person name="Hundley H."/>
            <person name="Pangilinan J."/>
            <person name="Johnson J."/>
            <person name="Barry K."/>
            <person name="LaButti K."/>
            <person name="Ng V."/>
            <person name="Ahrendt S."/>
            <person name="Min B."/>
            <person name="Choi I.G."/>
            <person name="Park H."/>
            <person name="Plett J.M."/>
            <person name="Magnuson J."/>
            <person name="Spatafora J.W."/>
            <person name="Nagy L.G."/>
            <person name="Henrissat B."/>
            <person name="Grigoriev I.V."/>
            <person name="Yang Z.L."/>
            <person name="Xu J."/>
            <person name="Martin F.M."/>
        </authorList>
    </citation>
    <scope>NUCLEOTIDE SEQUENCE</scope>
    <source>
        <strain evidence="1">KUC20120723A-06</strain>
    </source>
</reference>
<dbReference type="EMBL" id="MU266330">
    <property type="protein sequence ID" value="KAH7930655.1"/>
    <property type="molecule type" value="Genomic_DNA"/>
</dbReference>
<evidence type="ECO:0000313" key="1">
    <source>
        <dbReference type="EMBL" id="KAH7930655.1"/>
    </source>
</evidence>
<proteinExistence type="predicted"/>